<dbReference type="Proteomes" id="UP000256297">
    <property type="component" value="Chromosome CBM2589_a"/>
</dbReference>
<dbReference type="Gene3D" id="3.40.50.1820">
    <property type="entry name" value="alpha/beta hydrolase"/>
    <property type="match status" value="1"/>
</dbReference>
<dbReference type="AlphaFoldDB" id="A0A975XFW5"/>
<evidence type="ECO:0000313" key="2">
    <source>
        <dbReference type="Proteomes" id="UP000256297"/>
    </source>
</evidence>
<dbReference type="EMBL" id="OFSP01000039">
    <property type="protein sequence ID" value="SOY68849.1"/>
    <property type="molecule type" value="Genomic_DNA"/>
</dbReference>
<gene>
    <name evidence="1" type="ORF">CBM2589_A90319</name>
</gene>
<dbReference type="SUPFAM" id="SSF53474">
    <property type="entry name" value="alpha/beta-Hydrolases"/>
    <property type="match status" value="1"/>
</dbReference>
<comment type="caution">
    <text evidence="1">The sequence shown here is derived from an EMBL/GenBank/DDBJ whole genome shotgun (WGS) entry which is preliminary data.</text>
</comment>
<organism evidence="1 2">
    <name type="scientific">Cupriavidus taiwanensis</name>
    <dbReference type="NCBI Taxonomy" id="164546"/>
    <lineage>
        <taxon>Bacteria</taxon>
        <taxon>Pseudomonadati</taxon>
        <taxon>Pseudomonadota</taxon>
        <taxon>Betaproteobacteria</taxon>
        <taxon>Burkholderiales</taxon>
        <taxon>Burkholderiaceae</taxon>
        <taxon>Cupriavidus</taxon>
    </lineage>
</organism>
<dbReference type="InterPro" id="IPR029058">
    <property type="entry name" value="AB_hydrolase_fold"/>
</dbReference>
<protein>
    <submittedName>
        <fullName evidence="1">Alpha/beta hydrolase</fullName>
    </submittedName>
</protein>
<dbReference type="GO" id="GO:0016787">
    <property type="term" value="F:hydrolase activity"/>
    <property type="evidence" value="ECO:0007669"/>
    <property type="project" value="UniProtKB-KW"/>
</dbReference>
<dbReference type="Pfam" id="PF06821">
    <property type="entry name" value="Ser_hydrolase"/>
    <property type="match status" value="1"/>
</dbReference>
<reference evidence="1 2" key="1">
    <citation type="submission" date="2018-01" db="EMBL/GenBank/DDBJ databases">
        <authorList>
            <person name="Clerissi C."/>
        </authorList>
    </citation>
    <scope>NUCLEOTIDE SEQUENCE [LARGE SCALE GENOMIC DNA]</scope>
    <source>
        <strain evidence="1">Cupriavidus taiwanensis STM 3521</strain>
    </source>
</reference>
<keyword evidence="1" id="KW-0378">Hydrolase</keyword>
<sequence>MSATSLPAVVIVPGLRDHMPDHWQTLLAERLQKQERVVHIVPQLAQDKLLRSARVDNLERVVRAIDGPIILVAHSVGCLITVHWASQSKRVVQGALLAAPPDFDVPLPAGYSSPQTLASNGWTPVPRERLPFRSIVAASRNDPLGGFEQVCGLAQAWGSQLVDAGEVGHLAPADGYGPWPLAEHLIQEL</sequence>
<proteinExistence type="predicted"/>
<evidence type="ECO:0000313" key="1">
    <source>
        <dbReference type="EMBL" id="SOY68849.1"/>
    </source>
</evidence>
<name>A0A975XFW5_9BURK</name>
<dbReference type="InterPro" id="IPR010662">
    <property type="entry name" value="RBBP9/YdeN"/>
</dbReference>
<accession>A0A975XFW5</accession>
<dbReference type="RefSeq" id="WP_116341215.1">
    <property type="nucleotide sequence ID" value="NZ_LT976857.1"/>
</dbReference>